<gene>
    <name evidence="2" type="ORF">PN492_09310</name>
</gene>
<feature type="transmembrane region" description="Helical" evidence="1">
    <location>
        <begin position="16"/>
        <end position="35"/>
    </location>
</feature>
<dbReference type="RefSeq" id="WP_231387445.1">
    <property type="nucleotide sequence ID" value="NZ_JAQMTU010000052.1"/>
</dbReference>
<keyword evidence="3" id="KW-1185">Reference proteome</keyword>
<keyword evidence="1" id="KW-0812">Transmembrane</keyword>
<reference evidence="2 3" key="1">
    <citation type="submission" date="2023-01" db="EMBL/GenBank/DDBJ databases">
        <title>Genomes from the Australian National Cyanobacteria Reference Collection.</title>
        <authorList>
            <person name="Willis A."/>
            <person name="Lee E.M.F."/>
        </authorList>
    </citation>
    <scope>NUCLEOTIDE SEQUENCE [LARGE SCALE GENOMIC DNA]</scope>
    <source>
        <strain evidence="2 3">CS-537/01</strain>
    </source>
</reference>
<keyword evidence="1" id="KW-1133">Transmembrane helix</keyword>
<organism evidence="2 3">
    <name type="scientific">Dolichospermum circinale CS-537/01</name>
    <dbReference type="NCBI Taxonomy" id="3021739"/>
    <lineage>
        <taxon>Bacteria</taxon>
        <taxon>Bacillati</taxon>
        <taxon>Cyanobacteriota</taxon>
        <taxon>Cyanophyceae</taxon>
        <taxon>Nostocales</taxon>
        <taxon>Aphanizomenonaceae</taxon>
        <taxon>Dolichospermum</taxon>
        <taxon>Dolichospermum circinale</taxon>
    </lineage>
</organism>
<protein>
    <recommendedName>
        <fullName evidence="4">Lipoprotein</fullName>
    </recommendedName>
</protein>
<evidence type="ECO:0000313" key="3">
    <source>
        <dbReference type="Proteomes" id="UP001212123"/>
    </source>
</evidence>
<comment type="caution">
    <text evidence="2">The sequence shown here is derived from an EMBL/GenBank/DDBJ whole genome shotgun (WGS) entry which is preliminary data.</text>
</comment>
<evidence type="ECO:0000256" key="1">
    <source>
        <dbReference type="SAM" id="Phobius"/>
    </source>
</evidence>
<dbReference type="Proteomes" id="UP001212123">
    <property type="component" value="Unassembled WGS sequence"/>
</dbReference>
<accession>A0ABT5A4W3</accession>
<name>A0ABT5A4W3_9CYAN</name>
<proteinExistence type="predicted"/>
<sequence length="181" mass="20807">MNKNRSSQSWKLEEKVIFAALQILTFTTSCFFPILPSKSQNIPLPSQAPLELDLLSQPKDNIITSKTIHPQELTIPSLWWSQKNSENKLLDNWIVYPASQSEPPRVDLIVNQPVWILLDYLEQYVFVNRLGGLTSKSGYNIRVFDYQKEFLAAYTCNFTQTPVSCSIQMNNQSKFGLRPSF</sequence>
<dbReference type="PROSITE" id="PS51257">
    <property type="entry name" value="PROKAR_LIPOPROTEIN"/>
    <property type="match status" value="1"/>
</dbReference>
<evidence type="ECO:0008006" key="4">
    <source>
        <dbReference type="Google" id="ProtNLM"/>
    </source>
</evidence>
<keyword evidence="1" id="KW-0472">Membrane</keyword>
<evidence type="ECO:0000313" key="2">
    <source>
        <dbReference type="EMBL" id="MDB9486743.1"/>
    </source>
</evidence>
<dbReference type="EMBL" id="JAQMTU010000052">
    <property type="protein sequence ID" value="MDB9486743.1"/>
    <property type="molecule type" value="Genomic_DNA"/>
</dbReference>